<organism evidence="2 3">
    <name type="scientific">Musa troglodytarum</name>
    <name type="common">fe'i banana</name>
    <dbReference type="NCBI Taxonomy" id="320322"/>
    <lineage>
        <taxon>Eukaryota</taxon>
        <taxon>Viridiplantae</taxon>
        <taxon>Streptophyta</taxon>
        <taxon>Embryophyta</taxon>
        <taxon>Tracheophyta</taxon>
        <taxon>Spermatophyta</taxon>
        <taxon>Magnoliopsida</taxon>
        <taxon>Liliopsida</taxon>
        <taxon>Zingiberales</taxon>
        <taxon>Musaceae</taxon>
        <taxon>Musa</taxon>
    </lineage>
</organism>
<accession>A0A9E7FD91</accession>
<keyword evidence="3" id="KW-1185">Reference proteome</keyword>
<name>A0A9E7FD91_9LILI</name>
<dbReference type="OrthoDB" id="10567460at2759"/>
<protein>
    <submittedName>
        <fullName evidence="2">Uncharacterized protein</fullName>
    </submittedName>
</protein>
<sequence>MLTSLQTQTQHKEFQSKAYITTKMVECPLNISGTLTCKHQYDHASRWQSNLCMHAVMVTNTVARALVADQSSTVLLVSRWGQPADGKPGDGITKTMRRPCGEDTAASTNCWE</sequence>
<dbReference type="EMBL" id="CP097505">
    <property type="protein sequence ID" value="URD92067.1"/>
    <property type="molecule type" value="Genomic_DNA"/>
</dbReference>
<dbReference type="AlphaFoldDB" id="A0A9E7FD91"/>
<feature type="region of interest" description="Disordered" evidence="1">
    <location>
        <begin position="86"/>
        <end position="112"/>
    </location>
</feature>
<gene>
    <name evidence="2" type="ORF">MUK42_35530</name>
</gene>
<evidence type="ECO:0000256" key="1">
    <source>
        <dbReference type="SAM" id="MobiDB-lite"/>
    </source>
</evidence>
<dbReference type="Proteomes" id="UP001055439">
    <property type="component" value="Chromosome 3"/>
</dbReference>
<proteinExistence type="predicted"/>
<reference evidence="2" key="1">
    <citation type="submission" date="2022-05" db="EMBL/GenBank/DDBJ databases">
        <title>The Musa troglodytarum L. genome provides insights into the mechanism of non-climacteric behaviour and enrichment of carotenoids.</title>
        <authorList>
            <person name="Wang J."/>
        </authorList>
    </citation>
    <scope>NUCLEOTIDE SEQUENCE</scope>
    <source>
        <tissue evidence="2">Leaf</tissue>
    </source>
</reference>
<evidence type="ECO:0000313" key="2">
    <source>
        <dbReference type="EMBL" id="URD92067.1"/>
    </source>
</evidence>
<evidence type="ECO:0000313" key="3">
    <source>
        <dbReference type="Proteomes" id="UP001055439"/>
    </source>
</evidence>